<dbReference type="Proteomes" id="UP001412239">
    <property type="component" value="Unassembled WGS sequence"/>
</dbReference>
<organism evidence="2 3">
    <name type="scientific">Tuber aestivum</name>
    <name type="common">summer truffle</name>
    <dbReference type="NCBI Taxonomy" id="59557"/>
    <lineage>
        <taxon>Eukaryota</taxon>
        <taxon>Fungi</taxon>
        <taxon>Dikarya</taxon>
        <taxon>Ascomycota</taxon>
        <taxon>Pezizomycotina</taxon>
        <taxon>Pezizomycetes</taxon>
        <taxon>Pezizales</taxon>
        <taxon>Tuberaceae</taxon>
        <taxon>Tuber</taxon>
    </lineage>
</organism>
<proteinExistence type="predicted"/>
<accession>A0A292PTF7</accession>
<feature type="compositionally biased region" description="Basic residues" evidence="1">
    <location>
        <begin position="1"/>
        <end position="16"/>
    </location>
</feature>
<dbReference type="AlphaFoldDB" id="A0A292PTF7"/>
<keyword evidence="3" id="KW-1185">Reference proteome</keyword>
<evidence type="ECO:0000313" key="2">
    <source>
        <dbReference type="EMBL" id="CUS09928.1"/>
    </source>
</evidence>
<evidence type="ECO:0000256" key="1">
    <source>
        <dbReference type="SAM" id="MobiDB-lite"/>
    </source>
</evidence>
<evidence type="ECO:0000313" key="3">
    <source>
        <dbReference type="Proteomes" id="UP001412239"/>
    </source>
</evidence>
<protein>
    <submittedName>
        <fullName evidence="2">Uncharacterized protein</fullName>
    </submittedName>
</protein>
<sequence>MPHKSTKKDGHSKKVKVGMTTPSSVLPRESEDRRCNTTYTTMLAITSGIGDKGEMRKATKDGLGQALVKEELHIKDKDALCELEITELRKKLLTLTVSSREYKLVRNRFISTFKCDKLNIEASSDTQILQEGNVTAIGGDAVIDATLYKSGVRRDPSTFENLYGLDPLRILKFKSEATIAILNTHAAIVSSQSRSLLNFYELHTMTKVIWMTVDWVV</sequence>
<dbReference type="EMBL" id="LN891063">
    <property type="protein sequence ID" value="CUS09928.1"/>
    <property type="molecule type" value="Genomic_DNA"/>
</dbReference>
<gene>
    <name evidence="2" type="ORF">GSTUAT00005973001</name>
</gene>
<reference evidence="2" key="1">
    <citation type="submission" date="2015-10" db="EMBL/GenBank/DDBJ databases">
        <authorList>
            <person name="Regsiter A."/>
            <person name="william w."/>
        </authorList>
    </citation>
    <scope>NUCLEOTIDE SEQUENCE</scope>
    <source>
        <strain evidence="2">Montdore</strain>
    </source>
</reference>
<feature type="region of interest" description="Disordered" evidence="1">
    <location>
        <begin position="1"/>
        <end position="31"/>
    </location>
</feature>
<name>A0A292PTF7_9PEZI</name>